<protein>
    <submittedName>
        <fullName evidence="8">Cytochrome P450</fullName>
    </submittedName>
</protein>
<dbReference type="FunFam" id="1.10.630.10:FF:000018">
    <property type="entry name" value="Cytochrome P450 monooxygenase"/>
    <property type="match status" value="1"/>
</dbReference>
<dbReference type="InterPro" id="IPR001128">
    <property type="entry name" value="Cyt_P450"/>
</dbReference>
<comment type="similarity">
    <text evidence="1 7">Belongs to the cytochrome P450 family.</text>
</comment>
<evidence type="ECO:0000256" key="7">
    <source>
        <dbReference type="RuleBase" id="RU000461"/>
    </source>
</evidence>
<dbReference type="PANTHER" id="PTHR46696">
    <property type="entry name" value="P450, PUTATIVE (EUROFUNG)-RELATED"/>
    <property type="match status" value="1"/>
</dbReference>
<accession>A0A1H9EU69</accession>
<dbReference type="GO" id="GO:0020037">
    <property type="term" value="F:heme binding"/>
    <property type="evidence" value="ECO:0007669"/>
    <property type="project" value="InterPro"/>
</dbReference>
<keyword evidence="3 7" id="KW-0479">Metal-binding</keyword>
<dbReference type="Gene3D" id="1.10.630.10">
    <property type="entry name" value="Cytochrome P450"/>
    <property type="match status" value="1"/>
</dbReference>
<keyword evidence="4 7" id="KW-0560">Oxidoreductase</keyword>
<gene>
    <name evidence="8" type="ORF">SAMN05216195_10270</name>
</gene>
<dbReference type="GO" id="GO:0004497">
    <property type="term" value="F:monooxygenase activity"/>
    <property type="evidence" value="ECO:0007669"/>
    <property type="project" value="UniProtKB-KW"/>
</dbReference>
<organism evidence="8 9">
    <name type="scientific">Lentzea flaviverrucosa</name>
    <dbReference type="NCBI Taxonomy" id="200379"/>
    <lineage>
        <taxon>Bacteria</taxon>
        <taxon>Bacillati</taxon>
        <taxon>Actinomycetota</taxon>
        <taxon>Actinomycetes</taxon>
        <taxon>Pseudonocardiales</taxon>
        <taxon>Pseudonocardiaceae</taxon>
        <taxon>Lentzea</taxon>
    </lineage>
</organism>
<dbReference type="PROSITE" id="PS00086">
    <property type="entry name" value="CYTOCHROME_P450"/>
    <property type="match status" value="1"/>
</dbReference>
<dbReference type="PRINTS" id="PR00385">
    <property type="entry name" value="P450"/>
</dbReference>
<dbReference type="SUPFAM" id="SSF48264">
    <property type="entry name" value="Cytochrome P450"/>
    <property type="match status" value="1"/>
</dbReference>
<dbReference type="PRINTS" id="PR00359">
    <property type="entry name" value="BP450"/>
</dbReference>
<dbReference type="AlphaFoldDB" id="A0A1H9EU69"/>
<evidence type="ECO:0000256" key="3">
    <source>
        <dbReference type="ARBA" id="ARBA00022723"/>
    </source>
</evidence>
<evidence type="ECO:0000256" key="2">
    <source>
        <dbReference type="ARBA" id="ARBA00022617"/>
    </source>
</evidence>
<evidence type="ECO:0000256" key="1">
    <source>
        <dbReference type="ARBA" id="ARBA00010617"/>
    </source>
</evidence>
<keyword evidence="9" id="KW-1185">Reference proteome</keyword>
<dbReference type="Proteomes" id="UP000199028">
    <property type="component" value="Unassembled WGS sequence"/>
</dbReference>
<dbReference type="GO" id="GO:0016705">
    <property type="term" value="F:oxidoreductase activity, acting on paired donors, with incorporation or reduction of molecular oxygen"/>
    <property type="evidence" value="ECO:0007669"/>
    <property type="project" value="InterPro"/>
</dbReference>
<dbReference type="RefSeq" id="WP_090063704.1">
    <property type="nucleotide sequence ID" value="NZ_QQAU01000001.1"/>
</dbReference>
<proteinExistence type="inferred from homology"/>
<evidence type="ECO:0000256" key="6">
    <source>
        <dbReference type="ARBA" id="ARBA00023033"/>
    </source>
</evidence>
<evidence type="ECO:0000313" key="9">
    <source>
        <dbReference type="Proteomes" id="UP000199028"/>
    </source>
</evidence>
<keyword evidence="6 7" id="KW-0503">Monooxygenase</keyword>
<evidence type="ECO:0000256" key="4">
    <source>
        <dbReference type="ARBA" id="ARBA00023002"/>
    </source>
</evidence>
<name>A0A1H9EU69_9PSEU</name>
<dbReference type="InterPro" id="IPR017972">
    <property type="entry name" value="Cyt_P450_CS"/>
</dbReference>
<keyword evidence="2 7" id="KW-0349">Heme</keyword>
<dbReference type="EMBL" id="FOFT01000002">
    <property type="protein sequence ID" value="SEQ29137.1"/>
    <property type="molecule type" value="Genomic_DNA"/>
</dbReference>
<dbReference type="PANTHER" id="PTHR46696:SF1">
    <property type="entry name" value="CYTOCHROME P450 YJIB-RELATED"/>
    <property type="match status" value="1"/>
</dbReference>
<dbReference type="GO" id="GO:0005506">
    <property type="term" value="F:iron ion binding"/>
    <property type="evidence" value="ECO:0007669"/>
    <property type="project" value="InterPro"/>
</dbReference>
<reference evidence="9" key="1">
    <citation type="submission" date="2016-10" db="EMBL/GenBank/DDBJ databases">
        <authorList>
            <person name="Varghese N."/>
            <person name="Submissions S."/>
        </authorList>
    </citation>
    <scope>NUCLEOTIDE SEQUENCE [LARGE SCALE GENOMIC DNA]</scope>
    <source>
        <strain evidence="9">CGMCC 4.578</strain>
    </source>
</reference>
<dbReference type="InterPro" id="IPR036396">
    <property type="entry name" value="Cyt_P450_sf"/>
</dbReference>
<evidence type="ECO:0000256" key="5">
    <source>
        <dbReference type="ARBA" id="ARBA00023004"/>
    </source>
</evidence>
<sequence>MSTVDTSALVTNQPGYGNHVAERTLAAAGKVHLAQVPRGIKIWVVTDGVDEAKELLADPRLSKSSPLLQSVIREQLAETGQEADEVQLSGMFGPSMMYSDGEDHARLRRLVSKSFTPKQVDRLQPLVDRLTGELLAGLPTGVPLDLVSEFTYKLPITVICEVLGLPVEDREQVHGWTSALVLDDPERTMPASRAMEAYLGRQIARVRHTPDDGLICSLVHASVDGDMLTADELMAQLFLLVVGGHETTSGLIANTMYALLVQPDRWRRLVEDPALARAAVDETLRFDAPTRNTTHRVTVEPMRIGDTVVPKNAIVMVSLSAAGRDPGSTADRPDEFDLHRADRRHLAFGYGPHNCLGRNLALLQAVAAVTEMAARFPNARLLDTSPPRMEASIVGGIAKLQVLLQ</sequence>
<dbReference type="Pfam" id="PF00067">
    <property type="entry name" value="p450"/>
    <property type="match status" value="1"/>
</dbReference>
<evidence type="ECO:0000313" key="8">
    <source>
        <dbReference type="EMBL" id="SEQ29137.1"/>
    </source>
</evidence>
<keyword evidence="5 7" id="KW-0408">Iron</keyword>
<dbReference type="InterPro" id="IPR002397">
    <property type="entry name" value="Cyt_P450_B"/>
</dbReference>